<feature type="domain" description="Cadherin-like" evidence="4">
    <location>
        <begin position="819"/>
        <end position="911"/>
    </location>
</feature>
<dbReference type="InterPro" id="IPR041690">
    <property type="entry name" value="Cadherin_5"/>
</dbReference>
<dbReference type="NCBIfam" id="NF012211">
    <property type="entry name" value="tand_rpt_95"/>
    <property type="match status" value="6"/>
</dbReference>
<protein>
    <submittedName>
        <fullName evidence="5">Ca2+-binding RTX toxin-like protein</fullName>
    </submittedName>
</protein>
<dbReference type="PROSITE" id="PS00330">
    <property type="entry name" value="HEMOLYSIN_CALCIUM"/>
    <property type="match status" value="11"/>
</dbReference>
<dbReference type="GO" id="GO:0005509">
    <property type="term" value="F:calcium ion binding"/>
    <property type="evidence" value="ECO:0007669"/>
    <property type="project" value="InterPro"/>
</dbReference>
<dbReference type="InterPro" id="IPR001343">
    <property type="entry name" value="Hemolysn_Ca-bd"/>
</dbReference>
<feature type="region of interest" description="Disordered" evidence="3">
    <location>
        <begin position="1439"/>
        <end position="1458"/>
    </location>
</feature>
<dbReference type="SUPFAM" id="SSF51120">
    <property type="entry name" value="beta-Roll"/>
    <property type="match status" value="6"/>
</dbReference>
<dbReference type="EMBL" id="QRDW01000005">
    <property type="protein sequence ID" value="RED49875.1"/>
    <property type="molecule type" value="Genomic_DNA"/>
</dbReference>
<comment type="caution">
    <text evidence="5">The sequence shown here is derived from an EMBL/GenBank/DDBJ whole genome shotgun (WGS) entry which is preliminary data.</text>
</comment>
<sequence>MSGTSLTDLLNSNGTLLLSLTDLLKLAAIEQTGETISINNLSTANGHIIDNGDGSWSFVPSYDWDGSLTVNFDVTASGTTTSYSQEVSAEDITASQSDTDILSGSNDRDYLTGTSGNDIIQGGTGADILSGGDGDDIFLATTGDGPDRFKGGEGTDTILGTGGDDTIEMFSFTGDNRVEVIDGDEGENVLSVKYSADFSDTELRNIDRIEGSDDRNYITGSSQDDTIDGGGGNDNLKGGDGDDVFLVNGKNDGTDIFQGDAGYDVIRGSEKDDDIGIYRYGGTSSVEEIDGGAGINTLNVYYSADFSNTELKNIHLIQGSGTNSYLTGSRGDDTIAGGGGSDRVWAGDGNDTLIYDLSANTGQTDYYDGGTGHDRAEIRLTAAEFSNPEIQAEIQAFLQSHEDGSLASTNNSYRFTAFNLDLKNIEQVDILVDGKSIFGNEAPIVTGMQEFQLQEDGSVLFTEADLLANVTDAEGDVLSVQNLTVHGGNLSDNGNGSWTFTPDADFNGRVTFSYQVSDGSEQVTATGNFNVEAVNDAAVVSGDVNLVMQEDGSIIITNDDLLANASDVDGDSLSVTGLNADQGSLTDNGDGSWTFTPDADFNGKIALSYQVSDGTALTTANATVNVAAVNDAAKVTGDIKLDMQEDGTILITSEELLANASDVDGDSLSVTGLSADRGNLTDHGDGTWTFTPDADFNGKIALSYQVSDGSTATAASATVEIAAVNDTAVVTGDIKLDMQEDGTITITSEELLANASDVDGDDLSVTGLSTSQGSLTDNGDGTWTFTPDADFNGKVALSYQVSDGAALTPAAATIEVYAVNDAAVVSGDVTVNMQEDGTITISSEDLLANASDVDGDDLTVTGLSTSQGSLTDNGDGTWTFTPNADFYGQVALSYQVSDGTVSTPATAKVMVASVNDAPEAGGQVAMTMDENGNLILTEAELLAGAYDLEGDFLSVVNLQSGIGSVTDNGDGTWTFTPPAGWSGELSLTYDIFDGISATPTTAQVTVEDLPDNIITGTAASETIIGSAGADLISGGKGNDVIFGGGGNDVFTAKTGEGYDRYSGGDGEDTLVGSGSDDTIELMSYGGDHEVEVIDGGAGENTIETKLNADFSNTELRNIDRIVGSSYNQSITGSAGDDVIEGGKGNDVLKGGAGDDVFLVNDGDGMDVISGGDGTDTILGGDGDDNISLRYFNEPDSVEVIDGGAGENTVSVNVSGDFSNTELRNIDRIVGSDYNNSIIGSAGDDVIVGGKGDDNLKGGAGDDIFLVSNGEGQDAISGGDGTDTILGSDGDDVIDLKYFNEVDGVEVIDGGAGTNSVSVRVSGDFSQTEMRNIDSISGSEYDNSIAGTDGDDTIFGLEGNDSLTGGKGDDYLDGGDGNDIASFAGNLSDYDFTFNNDGTITVTDTVGDSGSDTVANVEKLSFADTSVTASQSAIETALTGKAAAPAPGTDGPISDPVETPDTIIFNPEVIRGTDPEDVVGLRFDNNGSEVAGDGPITFGHVFKAGDIPAGTQLTATVNGVEVPVQMNVKATNDDGSVRHAILTVDSPAINPGEGLDIQLSKGTPSTAGTGSISPQDILDGGLDLTVDMSIQNDDGSTTAFQADAAQILAQAMQDGTVSTWIEGPLASEYTVKVPVNDQLDLTFNIRAFADGNVMTDVVFSADHAFTAGNDNITYDVTIKEGGDVAFAQQDLEHHHKGTWHTEVWSDGDPGINVVRDMDYFVETGALPQFDLSVGASEAAIQASYQELQASGTGPMTTGTVETNMPMAGGREDIGPLPSWTVRYLASQDETAAEIMYANADAAGSIPWHYRDDNTGEVISVDDYPDLWFDSRGGTSVLADEFSTDGTEWSTDVAHLPSLTYLPYLLSGSQYYLDELQASANHATAYVWPGWRGENGEIAGNFENGDIDWLDGEPATQTRAQAWGMREISDAAFIMPDDDPMKDYFENRLDVNLKSYVENYVNGTLQTGDNYGMLMGVGTTSTKLWMDDYFTMVLSTIAGRENGEGDANTFLEWKSNYNINRFLSEDFGLDPMASLQNVLGTFTYNDDGTRSVSQTWQEMFDATYTDNGLAVPDDASWYGATDNTAATSKFTLASLAGDGLKGALEAYGWVSSVYDIINDLYDTDPGFSPLLQLGEDGEIIKNADEHYGSEFNDQMTGTEANELLHGVDGDDFILGKGGADALFGGNGNDTIDGGTGNDFLFGNKGDDTLMGGDGDDEIKGGKGEDILTGGDGADTFIYDRISEAGDHITDFESGVDVLDLRELMNVVSEGATINLTQADNGTEIWLDVDNQNTLLLTLDGVNKDQINTETDIWM</sequence>
<dbReference type="OrthoDB" id="7875798at2"/>
<dbReference type="InterPro" id="IPR050557">
    <property type="entry name" value="RTX_toxin/Mannuronan_C5-epim"/>
</dbReference>
<feature type="domain" description="Cadherin-like" evidence="4">
    <location>
        <begin position="724"/>
        <end position="816"/>
    </location>
</feature>
<dbReference type="GO" id="GO:0005576">
    <property type="term" value="C:extracellular region"/>
    <property type="evidence" value="ECO:0007669"/>
    <property type="project" value="UniProtKB-SubCell"/>
</dbReference>
<evidence type="ECO:0000256" key="1">
    <source>
        <dbReference type="ARBA" id="ARBA00004613"/>
    </source>
</evidence>
<evidence type="ECO:0000256" key="3">
    <source>
        <dbReference type="SAM" id="MobiDB-lite"/>
    </source>
</evidence>
<evidence type="ECO:0000256" key="2">
    <source>
        <dbReference type="ARBA" id="ARBA00022525"/>
    </source>
</evidence>
<feature type="domain" description="Cadherin-like" evidence="4">
    <location>
        <begin position="440"/>
        <end position="531"/>
    </location>
</feature>
<evidence type="ECO:0000313" key="6">
    <source>
        <dbReference type="Proteomes" id="UP000256845"/>
    </source>
</evidence>
<evidence type="ECO:0000313" key="5">
    <source>
        <dbReference type="EMBL" id="RED49875.1"/>
    </source>
</evidence>
<dbReference type="Gene3D" id="2.150.10.10">
    <property type="entry name" value="Serralysin-like metalloprotease, C-terminal"/>
    <property type="match status" value="9"/>
</dbReference>
<dbReference type="Pfam" id="PF17892">
    <property type="entry name" value="Cadherin_5"/>
    <property type="match status" value="7"/>
</dbReference>
<dbReference type="Proteomes" id="UP000256845">
    <property type="component" value="Unassembled WGS sequence"/>
</dbReference>
<dbReference type="PANTHER" id="PTHR38340">
    <property type="entry name" value="S-LAYER PROTEIN"/>
    <property type="match status" value="1"/>
</dbReference>
<dbReference type="Gene3D" id="2.60.40.2810">
    <property type="match status" value="1"/>
</dbReference>
<feature type="domain" description="Cadherin-like" evidence="4">
    <location>
        <begin position="14"/>
        <end position="82"/>
    </location>
</feature>
<accession>A0A3D9HKC8</accession>
<dbReference type="PANTHER" id="PTHR38340:SF1">
    <property type="entry name" value="S-LAYER PROTEIN"/>
    <property type="match status" value="1"/>
</dbReference>
<dbReference type="InterPro" id="IPR011049">
    <property type="entry name" value="Serralysin-like_metalloprot_C"/>
</dbReference>
<comment type="subcellular location">
    <subcellularLocation>
        <location evidence="1">Secreted</location>
    </subcellularLocation>
</comment>
<feature type="domain" description="Cadherin-like" evidence="4">
    <location>
        <begin position="534"/>
        <end position="626"/>
    </location>
</feature>
<feature type="region of interest" description="Disordered" evidence="3">
    <location>
        <begin position="213"/>
        <end position="235"/>
    </location>
</feature>
<evidence type="ECO:0000259" key="4">
    <source>
        <dbReference type="Pfam" id="PF17892"/>
    </source>
</evidence>
<dbReference type="PRINTS" id="PR00313">
    <property type="entry name" value="CABNDNGRPT"/>
</dbReference>
<name>A0A3D9HKC8_9PROT</name>
<keyword evidence="6" id="KW-1185">Reference proteome</keyword>
<dbReference type="Gene3D" id="2.60.40.3440">
    <property type="match status" value="4"/>
</dbReference>
<organism evidence="5 6">
    <name type="scientific">Aestuariispira insulae</name>
    <dbReference type="NCBI Taxonomy" id="1461337"/>
    <lineage>
        <taxon>Bacteria</taxon>
        <taxon>Pseudomonadati</taxon>
        <taxon>Pseudomonadota</taxon>
        <taxon>Alphaproteobacteria</taxon>
        <taxon>Rhodospirillales</taxon>
        <taxon>Kiloniellaceae</taxon>
        <taxon>Aestuariispira</taxon>
    </lineage>
</organism>
<feature type="domain" description="Cadherin-like" evidence="4">
    <location>
        <begin position="914"/>
        <end position="1006"/>
    </location>
</feature>
<feature type="domain" description="Cadherin-like" evidence="4">
    <location>
        <begin position="629"/>
        <end position="721"/>
    </location>
</feature>
<dbReference type="Pfam" id="PF00353">
    <property type="entry name" value="HemolysinCabind"/>
    <property type="match status" value="14"/>
</dbReference>
<gene>
    <name evidence="5" type="ORF">DFP90_105247</name>
</gene>
<keyword evidence="2" id="KW-0964">Secreted</keyword>
<dbReference type="RefSeq" id="WP_115937114.1">
    <property type="nucleotide sequence ID" value="NZ_QRDW01000005.1"/>
</dbReference>
<reference evidence="5 6" key="1">
    <citation type="submission" date="2018-07" db="EMBL/GenBank/DDBJ databases">
        <title>Genomic Encyclopedia of Type Strains, Phase III (KMG-III): the genomes of soil and plant-associated and newly described type strains.</title>
        <authorList>
            <person name="Whitman W."/>
        </authorList>
    </citation>
    <scope>NUCLEOTIDE SEQUENCE [LARGE SCALE GENOMIC DNA]</scope>
    <source>
        <strain evidence="5 6">CECT 8488</strain>
    </source>
</reference>
<proteinExistence type="predicted"/>
<dbReference type="InterPro" id="IPR018511">
    <property type="entry name" value="Hemolysin-typ_Ca-bd_CS"/>
</dbReference>